<evidence type="ECO:0000313" key="8">
    <source>
        <dbReference type="Proteomes" id="UP000317365"/>
    </source>
</evidence>
<dbReference type="GO" id="GO:0016020">
    <property type="term" value="C:membrane"/>
    <property type="evidence" value="ECO:0007669"/>
    <property type="project" value="UniProtKB-SubCell"/>
</dbReference>
<keyword evidence="3 5" id="KW-1133">Transmembrane helix</keyword>
<feature type="transmembrane region" description="Helical" evidence="5">
    <location>
        <begin position="132"/>
        <end position="150"/>
    </location>
</feature>
<proteinExistence type="predicted"/>
<evidence type="ECO:0000259" key="6">
    <source>
        <dbReference type="Pfam" id="PF00892"/>
    </source>
</evidence>
<dbReference type="Proteomes" id="UP000317365">
    <property type="component" value="Chromosome"/>
</dbReference>
<evidence type="ECO:0000256" key="2">
    <source>
        <dbReference type="ARBA" id="ARBA00022692"/>
    </source>
</evidence>
<organism evidence="7 8">
    <name type="scientific">Rhodoferax aquaticus</name>
    <dbReference type="NCBI Taxonomy" id="2527691"/>
    <lineage>
        <taxon>Bacteria</taxon>
        <taxon>Pseudomonadati</taxon>
        <taxon>Pseudomonadota</taxon>
        <taxon>Betaproteobacteria</taxon>
        <taxon>Burkholderiales</taxon>
        <taxon>Comamonadaceae</taxon>
        <taxon>Rhodoferax</taxon>
    </lineage>
</organism>
<evidence type="ECO:0000256" key="1">
    <source>
        <dbReference type="ARBA" id="ARBA00004141"/>
    </source>
</evidence>
<evidence type="ECO:0000256" key="4">
    <source>
        <dbReference type="ARBA" id="ARBA00023136"/>
    </source>
</evidence>
<dbReference type="PANTHER" id="PTHR32322">
    <property type="entry name" value="INNER MEMBRANE TRANSPORTER"/>
    <property type="match status" value="1"/>
</dbReference>
<dbReference type="RefSeq" id="WP_142808354.1">
    <property type="nucleotide sequence ID" value="NZ_CP036282.1"/>
</dbReference>
<keyword evidence="4 5" id="KW-0472">Membrane</keyword>
<feature type="transmembrane region" description="Helical" evidence="5">
    <location>
        <begin position="310"/>
        <end position="327"/>
    </location>
</feature>
<dbReference type="EMBL" id="CP036282">
    <property type="protein sequence ID" value="QDL52902.1"/>
    <property type="molecule type" value="Genomic_DNA"/>
</dbReference>
<dbReference type="InterPro" id="IPR037185">
    <property type="entry name" value="EmrE-like"/>
</dbReference>
<feature type="transmembrane region" description="Helical" evidence="5">
    <location>
        <begin position="162"/>
        <end position="181"/>
    </location>
</feature>
<keyword evidence="2 5" id="KW-0812">Transmembrane</keyword>
<dbReference type="InterPro" id="IPR050638">
    <property type="entry name" value="AA-Vitamin_Transporters"/>
</dbReference>
<dbReference type="KEGG" id="rhg:EXZ61_01215"/>
<feature type="domain" description="EamA" evidence="6">
    <location>
        <begin position="188"/>
        <end position="325"/>
    </location>
</feature>
<dbReference type="SUPFAM" id="SSF103481">
    <property type="entry name" value="Multidrug resistance efflux transporter EmrE"/>
    <property type="match status" value="2"/>
</dbReference>
<protein>
    <submittedName>
        <fullName evidence="7">DMT family transporter</fullName>
    </submittedName>
</protein>
<sequence length="351" mass="36654">MPLTPPPAAARFSTRTVGLIAAVVTVLIWTSFIVIARASADPARGALLGPFDIAYLRIWGASLVLLPWGWYLSRQGAQGARMGFKGHARSSVWGLSPLPWSTTWRIGVFGGLLYAMVAYSGFVYAPAAHASVLMPGSLPLWTALLAMVFLHDRITPARALGLALIVGGDLLVGGSSLLHAFSGGGVWKGDVLFVLAAMVWSVYSVQVRRYALDAVRATTAITAFAFVTYVPVYTALLVLEAVPGRLLAAPLGLMVFHMLFQGVGSVAVSGIGFTKMIQTFGPVRSTMLTAVVPGLSALAAAVLLGEGLPWNVLVGLGLVTAGIVFGVRQSAPKVNAIDLEAARAASTGARG</sequence>
<evidence type="ECO:0000256" key="5">
    <source>
        <dbReference type="SAM" id="Phobius"/>
    </source>
</evidence>
<dbReference type="Pfam" id="PF00892">
    <property type="entry name" value="EamA"/>
    <property type="match status" value="2"/>
</dbReference>
<comment type="subcellular location">
    <subcellularLocation>
        <location evidence="1">Membrane</location>
        <topology evidence="1">Multi-pass membrane protein</topology>
    </subcellularLocation>
</comment>
<feature type="transmembrane region" description="Helical" evidence="5">
    <location>
        <begin position="106"/>
        <end position="126"/>
    </location>
</feature>
<dbReference type="InterPro" id="IPR000620">
    <property type="entry name" value="EamA_dom"/>
</dbReference>
<dbReference type="PANTHER" id="PTHR32322:SF9">
    <property type="entry name" value="AMINO-ACID METABOLITE EFFLUX PUMP-RELATED"/>
    <property type="match status" value="1"/>
</dbReference>
<feature type="domain" description="EamA" evidence="6">
    <location>
        <begin position="17"/>
        <end position="172"/>
    </location>
</feature>
<feature type="transmembrane region" description="Helical" evidence="5">
    <location>
        <begin position="12"/>
        <end position="34"/>
    </location>
</feature>
<feature type="transmembrane region" description="Helical" evidence="5">
    <location>
        <begin position="187"/>
        <end position="205"/>
    </location>
</feature>
<feature type="transmembrane region" description="Helical" evidence="5">
    <location>
        <begin position="54"/>
        <end position="72"/>
    </location>
</feature>
<evidence type="ECO:0000256" key="3">
    <source>
        <dbReference type="ARBA" id="ARBA00022989"/>
    </source>
</evidence>
<gene>
    <name evidence="7" type="ORF">EXZ61_01215</name>
</gene>
<name>A0A515EJR6_9BURK</name>
<accession>A0A515EJR6</accession>
<feature type="transmembrane region" description="Helical" evidence="5">
    <location>
        <begin position="251"/>
        <end position="273"/>
    </location>
</feature>
<reference evidence="8" key="2">
    <citation type="journal article" date="2020" name="Int. J. Syst. Evol. Microbiol.">
        <title>Genomic insights into a novel species Rhodoferax aquaticus sp. nov., isolated from freshwater.</title>
        <authorList>
            <person name="Li T."/>
            <person name="Zhuo Y."/>
            <person name="Jin C.Z."/>
            <person name="Wu X."/>
            <person name="Ko S.R."/>
            <person name="Jin F.J."/>
            <person name="Ahn C.Y."/>
            <person name="Oh H.M."/>
            <person name="Lee H.G."/>
            <person name="Jin L."/>
        </authorList>
    </citation>
    <scope>NUCLEOTIDE SEQUENCE [LARGE SCALE GENOMIC DNA]</scope>
    <source>
        <strain evidence="8">Gr-4</strain>
    </source>
</reference>
<feature type="transmembrane region" description="Helical" evidence="5">
    <location>
        <begin position="217"/>
        <end position="239"/>
    </location>
</feature>
<dbReference type="AlphaFoldDB" id="A0A515EJR6"/>
<reference evidence="8" key="1">
    <citation type="submission" date="2019-02" db="EMBL/GenBank/DDBJ databases">
        <title>Complete genome sequence of Rhodoferax sp. Gr-4.</title>
        <authorList>
            <person name="Jin L."/>
        </authorList>
    </citation>
    <scope>NUCLEOTIDE SEQUENCE [LARGE SCALE GENOMIC DNA]</scope>
    <source>
        <strain evidence="8">Gr-4</strain>
    </source>
</reference>
<keyword evidence="8" id="KW-1185">Reference proteome</keyword>
<evidence type="ECO:0000313" key="7">
    <source>
        <dbReference type="EMBL" id="QDL52902.1"/>
    </source>
</evidence>
<dbReference type="Gene3D" id="1.10.3730.20">
    <property type="match status" value="1"/>
</dbReference>
<feature type="transmembrane region" description="Helical" evidence="5">
    <location>
        <begin position="285"/>
        <end position="304"/>
    </location>
</feature>